<dbReference type="CDD" id="cd00829">
    <property type="entry name" value="SCP-x_thiolase"/>
    <property type="match status" value="1"/>
</dbReference>
<evidence type="ECO:0000313" key="3">
    <source>
        <dbReference type="EMBL" id="MBB5747574.1"/>
    </source>
</evidence>
<keyword evidence="3" id="KW-0808">Transferase</keyword>
<organism evidence="3 4">
    <name type="scientific">Brevundimonas variabilis</name>
    <dbReference type="NCBI Taxonomy" id="74312"/>
    <lineage>
        <taxon>Bacteria</taxon>
        <taxon>Pseudomonadati</taxon>
        <taxon>Pseudomonadota</taxon>
        <taxon>Alphaproteobacteria</taxon>
        <taxon>Caulobacterales</taxon>
        <taxon>Caulobacteraceae</taxon>
        <taxon>Brevundimonas</taxon>
    </lineage>
</organism>
<comment type="caution">
    <text evidence="3">The sequence shown here is derived from an EMBL/GenBank/DDBJ whole genome shotgun (WGS) entry which is preliminary data.</text>
</comment>
<dbReference type="Pfam" id="PF00108">
    <property type="entry name" value="Thiolase_N"/>
    <property type="match status" value="1"/>
</dbReference>
<sequence>MRPVYVLGVGAHPWGKWPDTPQVGLAIHAVNAALGEASLDWRDLQGLVAASSRFEGGMGWGLHANELAQAISEHGMACVNVGGACAAGAVAFHTAHMMIASGQYDTVAAMGAERMPRGFISRPPGSADDATDHDFLRWKMMGATNPAYWAMEAQRRIYEHGTTAETLAAASVLMRRHGAMNPNARFRTPSTVEEVLASPMVSDPLHLLEICAVSDGAAAVVLGSEEQARRAGGPMIQVASSVIATGQFGDPAARIPTVGSTPRLGVPHTSEVVSAVHRAWSLAGIGAEDVDLIEIADNTAWHILAWPELFGFFEPGEGDHMLATGQLTLGGRLPINPSGGFLSFGEATTAQALMQVCELAWQLKGQAGGRQVEGARVAMSAVLGLGANGGSIVLKR</sequence>
<protein>
    <submittedName>
        <fullName evidence="3">Acetyl-CoA acetyltransferase</fullName>
    </submittedName>
</protein>
<dbReference type="InterPro" id="IPR002155">
    <property type="entry name" value="Thiolase"/>
</dbReference>
<dbReference type="Pfam" id="PF22691">
    <property type="entry name" value="Thiolase_C_1"/>
    <property type="match status" value="1"/>
</dbReference>
<keyword evidence="4" id="KW-1185">Reference proteome</keyword>
<evidence type="ECO:0000259" key="1">
    <source>
        <dbReference type="Pfam" id="PF00108"/>
    </source>
</evidence>
<name>A0A7W9CLA3_9CAUL</name>
<dbReference type="InterPro" id="IPR020616">
    <property type="entry name" value="Thiolase_N"/>
</dbReference>
<dbReference type="PIRSF" id="PIRSF000429">
    <property type="entry name" value="Ac-CoA_Ac_transf"/>
    <property type="match status" value="1"/>
</dbReference>
<reference evidence="3 4" key="1">
    <citation type="submission" date="2020-08" db="EMBL/GenBank/DDBJ databases">
        <title>Genomic Encyclopedia of Type Strains, Phase IV (KMG-IV): sequencing the most valuable type-strain genomes for metagenomic binning, comparative biology and taxonomic classification.</title>
        <authorList>
            <person name="Goeker M."/>
        </authorList>
    </citation>
    <scope>NUCLEOTIDE SEQUENCE [LARGE SCALE GENOMIC DNA]</scope>
    <source>
        <strain evidence="3 4">DSM 4737</strain>
    </source>
</reference>
<accession>A0A7W9CLA3</accession>
<dbReference type="Proteomes" id="UP000545037">
    <property type="component" value="Unassembled WGS sequence"/>
</dbReference>
<dbReference type="InterPro" id="IPR016039">
    <property type="entry name" value="Thiolase-like"/>
</dbReference>
<dbReference type="PANTHER" id="PTHR42870">
    <property type="entry name" value="ACETYL-COA C-ACETYLTRANSFERASE"/>
    <property type="match status" value="1"/>
</dbReference>
<dbReference type="NCBIfam" id="NF004715">
    <property type="entry name" value="PRK06059.1"/>
    <property type="match status" value="1"/>
</dbReference>
<dbReference type="GO" id="GO:0003988">
    <property type="term" value="F:acetyl-CoA C-acyltransferase activity"/>
    <property type="evidence" value="ECO:0007669"/>
    <property type="project" value="UniProtKB-ARBA"/>
</dbReference>
<dbReference type="AlphaFoldDB" id="A0A7W9CLA3"/>
<dbReference type="InterPro" id="IPR055140">
    <property type="entry name" value="Thiolase_C_2"/>
</dbReference>
<dbReference type="SUPFAM" id="SSF53901">
    <property type="entry name" value="Thiolase-like"/>
    <property type="match status" value="2"/>
</dbReference>
<evidence type="ECO:0000259" key="2">
    <source>
        <dbReference type="Pfam" id="PF22691"/>
    </source>
</evidence>
<evidence type="ECO:0000313" key="4">
    <source>
        <dbReference type="Proteomes" id="UP000545037"/>
    </source>
</evidence>
<dbReference type="EMBL" id="JACHOR010000006">
    <property type="protein sequence ID" value="MBB5747574.1"/>
    <property type="molecule type" value="Genomic_DNA"/>
</dbReference>
<dbReference type="Gene3D" id="3.40.47.10">
    <property type="match status" value="1"/>
</dbReference>
<feature type="domain" description="Thiolase N-terminal" evidence="1">
    <location>
        <begin position="18"/>
        <end position="226"/>
    </location>
</feature>
<gene>
    <name evidence="3" type="ORF">GGR13_003202</name>
</gene>
<proteinExistence type="predicted"/>
<feature type="domain" description="Thiolase C-terminal" evidence="2">
    <location>
        <begin position="269"/>
        <end position="385"/>
    </location>
</feature>
<dbReference type="PANTHER" id="PTHR42870:SF1">
    <property type="entry name" value="NON-SPECIFIC LIPID-TRANSFER PROTEIN-LIKE 2"/>
    <property type="match status" value="1"/>
</dbReference>
<dbReference type="RefSeq" id="WP_183214563.1">
    <property type="nucleotide sequence ID" value="NZ_JACHOR010000006.1"/>
</dbReference>